<evidence type="ECO:0000313" key="1">
    <source>
        <dbReference type="EMBL" id="VEL30537.1"/>
    </source>
</evidence>
<protein>
    <submittedName>
        <fullName evidence="1">Uncharacterized protein</fullName>
    </submittedName>
</protein>
<proteinExistence type="predicted"/>
<reference evidence="1" key="1">
    <citation type="submission" date="2018-11" db="EMBL/GenBank/DDBJ databases">
        <authorList>
            <consortium name="Pathogen Informatics"/>
        </authorList>
    </citation>
    <scope>NUCLEOTIDE SEQUENCE</scope>
</reference>
<dbReference type="Proteomes" id="UP000784294">
    <property type="component" value="Unassembled WGS sequence"/>
</dbReference>
<keyword evidence="2" id="KW-1185">Reference proteome</keyword>
<accession>A0A3S5BMJ7</accession>
<comment type="caution">
    <text evidence="1">The sequence shown here is derived from an EMBL/GenBank/DDBJ whole genome shotgun (WGS) entry which is preliminary data.</text>
</comment>
<name>A0A3S5BMJ7_9PLAT</name>
<dbReference type="AlphaFoldDB" id="A0A3S5BMJ7"/>
<dbReference type="EMBL" id="CAAALY010113034">
    <property type="protein sequence ID" value="VEL30537.1"/>
    <property type="molecule type" value="Genomic_DNA"/>
</dbReference>
<sequence length="196" mass="20779">MISIFTSDAPGAECSVAILDMDSVTEGASMPISFNKPVEYEFTNQPNWEHIEIDAREISGENNQTEKAAAATNSIQLFEQNPVISQDLSYQAEVETELKVPEAGLADCGPIACESFGISDDQDALAVTLAAQGQQTTQLGVETTSSLALVTTSQQTPEGIEGDHLGLGGSQNLTEEALESQISADDKLPSKALLFP</sequence>
<gene>
    <name evidence="1" type="ORF">PXEA_LOCUS23977</name>
</gene>
<evidence type="ECO:0000313" key="2">
    <source>
        <dbReference type="Proteomes" id="UP000784294"/>
    </source>
</evidence>
<organism evidence="1 2">
    <name type="scientific">Protopolystoma xenopodis</name>
    <dbReference type="NCBI Taxonomy" id="117903"/>
    <lineage>
        <taxon>Eukaryota</taxon>
        <taxon>Metazoa</taxon>
        <taxon>Spiralia</taxon>
        <taxon>Lophotrochozoa</taxon>
        <taxon>Platyhelminthes</taxon>
        <taxon>Monogenea</taxon>
        <taxon>Polyopisthocotylea</taxon>
        <taxon>Polystomatidea</taxon>
        <taxon>Polystomatidae</taxon>
        <taxon>Protopolystoma</taxon>
    </lineage>
</organism>